<evidence type="ECO:0000313" key="4">
    <source>
        <dbReference type="Proteomes" id="UP000219327"/>
    </source>
</evidence>
<sequence length="379" mass="42116">MKVVDFKTMVVEGEKPYIGGRYCLFLELITDEGIVGLGERIAGSAYSNHLKDIKSHVHLLEEFVRQFVIGQNPLNIELIWDRMYGTRHDLRHPSLYATPVISAIDMALWDIAGKAANQPIYNLLGGQYHEKLRAYAYMPSDGLVEHPERAGDVAAKLLEEGNSACKIDPFMPLFPIRDIPLWEIENAAKIFQSIRDTVGNQLEVGIGTHGQLTTYSAIRVANFLEPFHPFWFEEPVMPENVEEMARVAAHTSIPIATGERLVTKYEFARVLEQQAAQIIQLDVGQCGGITEAKKIAGMAEAHYAVIAPHMYCGPVAAAAAIQIDTCSPNFMIQEANQGPLHQKIFKEPLLFEDGFIIPPTAPGLGIEFDQDVLKAHLVE</sequence>
<evidence type="ECO:0000259" key="2">
    <source>
        <dbReference type="SMART" id="SM00922"/>
    </source>
</evidence>
<keyword evidence="1" id="KW-0456">Lyase</keyword>
<dbReference type="Gene3D" id="3.30.390.10">
    <property type="entry name" value="Enolase-like, N-terminal domain"/>
    <property type="match status" value="1"/>
</dbReference>
<dbReference type="SUPFAM" id="SSF54826">
    <property type="entry name" value="Enolase N-terminal domain-like"/>
    <property type="match status" value="1"/>
</dbReference>
<comment type="caution">
    <text evidence="3">The sequence shown here is derived from an EMBL/GenBank/DDBJ whole genome shotgun (WGS) entry which is preliminary data.</text>
</comment>
<evidence type="ECO:0000313" key="3">
    <source>
        <dbReference type="EMBL" id="PDH37164.1"/>
    </source>
</evidence>
<dbReference type="InterPro" id="IPR029065">
    <property type="entry name" value="Enolase_C-like"/>
</dbReference>
<gene>
    <name evidence="3" type="ORF">CNE99_08535</name>
</gene>
<dbReference type="AlphaFoldDB" id="A0A2A5WLR4"/>
<dbReference type="Proteomes" id="UP000219327">
    <property type="component" value="Unassembled WGS sequence"/>
</dbReference>
<dbReference type="InterPro" id="IPR013342">
    <property type="entry name" value="Mandelate_racemase_C"/>
</dbReference>
<dbReference type="SUPFAM" id="SSF51604">
    <property type="entry name" value="Enolase C-terminal domain-like"/>
    <property type="match status" value="1"/>
</dbReference>
<dbReference type="PANTHER" id="PTHR48080:SF2">
    <property type="entry name" value="D-GALACTONATE DEHYDRATASE"/>
    <property type="match status" value="1"/>
</dbReference>
<dbReference type="EMBL" id="NTKD01000052">
    <property type="protein sequence ID" value="PDH37164.1"/>
    <property type="molecule type" value="Genomic_DNA"/>
</dbReference>
<dbReference type="CDD" id="cd03316">
    <property type="entry name" value="MR_like"/>
    <property type="match status" value="1"/>
</dbReference>
<dbReference type="PANTHER" id="PTHR48080">
    <property type="entry name" value="D-GALACTONATE DEHYDRATASE-RELATED"/>
    <property type="match status" value="1"/>
</dbReference>
<organism evidence="3 4">
    <name type="scientific">OM182 bacterium MED-G24</name>
    <dbReference type="NCBI Taxonomy" id="1986255"/>
    <lineage>
        <taxon>Bacteria</taxon>
        <taxon>Pseudomonadati</taxon>
        <taxon>Pseudomonadota</taxon>
        <taxon>Gammaproteobacteria</taxon>
        <taxon>OMG group</taxon>
        <taxon>OM182 clade</taxon>
    </lineage>
</organism>
<dbReference type="Gene3D" id="3.20.20.120">
    <property type="entry name" value="Enolase-like C-terminal domain"/>
    <property type="match status" value="1"/>
</dbReference>
<dbReference type="InterPro" id="IPR034593">
    <property type="entry name" value="DgoD-like"/>
</dbReference>
<dbReference type="InterPro" id="IPR013341">
    <property type="entry name" value="Mandelate_racemase_N_dom"/>
</dbReference>
<evidence type="ECO:0000256" key="1">
    <source>
        <dbReference type="ARBA" id="ARBA00023239"/>
    </source>
</evidence>
<dbReference type="Pfam" id="PF13378">
    <property type="entry name" value="MR_MLE_C"/>
    <property type="match status" value="1"/>
</dbReference>
<reference evidence="3 4" key="1">
    <citation type="submission" date="2017-08" db="EMBL/GenBank/DDBJ databases">
        <title>Fine stratification of microbial communities through a metagenomic profile of the photic zone.</title>
        <authorList>
            <person name="Haro-Moreno J.M."/>
            <person name="Lopez-Perez M."/>
            <person name="De La Torre J."/>
            <person name="Picazo A."/>
            <person name="Camacho A."/>
            <person name="Rodriguez-Valera F."/>
        </authorList>
    </citation>
    <scope>NUCLEOTIDE SEQUENCE [LARGE SCALE GENOMIC DNA]</scope>
    <source>
        <strain evidence="3">MED-G24</strain>
    </source>
</reference>
<dbReference type="InterPro" id="IPR029017">
    <property type="entry name" value="Enolase-like_N"/>
</dbReference>
<dbReference type="GO" id="GO:0016829">
    <property type="term" value="F:lyase activity"/>
    <property type="evidence" value="ECO:0007669"/>
    <property type="project" value="UniProtKB-KW"/>
</dbReference>
<dbReference type="Pfam" id="PF02746">
    <property type="entry name" value="MR_MLE_N"/>
    <property type="match status" value="1"/>
</dbReference>
<proteinExistence type="predicted"/>
<dbReference type="InterPro" id="IPR036849">
    <property type="entry name" value="Enolase-like_C_sf"/>
</dbReference>
<protein>
    <recommendedName>
        <fullName evidence="2">Mandelate racemase/muconate lactonizing enzyme C-terminal domain-containing protein</fullName>
    </recommendedName>
</protein>
<dbReference type="SMART" id="SM00922">
    <property type="entry name" value="MR_MLE"/>
    <property type="match status" value="1"/>
</dbReference>
<name>A0A2A5WLR4_9GAMM</name>
<accession>A0A2A5WLR4</accession>
<feature type="domain" description="Mandelate racemase/muconate lactonizing enzyme C-terminal" evidence="2">
    <location>
        <begin position="147"/>
        <end position="254"/>
    </location>
</feature>